<evidence type="ECO:0000313" key="3">
    <source>
        <dbReference type="Proteomes" id="UP000465035"/>
    </source>
</evidence>
<dbReference type="RefSeq" id="WP_003553538.1">
    <property type="nucleotide sequence ID" value="NZ_CABKOL010000102.1"/>
</dbReference>
<dbReference type="Pfam" id="PF01551">
    <property type="entry name" value="Peptidase_M23"/>
    <property type="match status" value="1"/>
</dbReference>
<dbReference type="InterPro" id="IPR016047">
    <property type="entry name" value="M23ase_b-sheet_dom"/>
</dbReference>
<dbReference type="AlphaFoldDB" id="A0A6P1E3D9"/>
<dbReference type="CDD" id="cd12797">
    <property type="entry name" value="M23_peptidase"/>
    <property type="match status" value="1"/>
</dbReference>
<dbReference type="InterPro" id="IPR050570">
    <property type="entry name" value="Cell_wall_metabolism_enzyme"/>
</dbReference>
<dbReference type="PANTHER" id="PTHR21666">
    <property type="entry name" value="PEPTIDASE-RELATED"/>
    <property type="match status" value="1"/>
</dbReference>
<sequence>MKKNAVTIEFPLRGEWVAPTTPAKRIPSHGTNRMGLKYAFDFLQVDQNNMNKFYDASTFRFLILGVPLKKCYCYGRDIYAPCDGEIVAKIDGIPERKHVHWLRESIIGIKKSLTFNEETDDFSIIAGNFIIIKCSENVYMAFVHLQTDSIAVSLNEKIPKGSFLGKVGHSGNSTSPHLHFQVMDSSDLKNANGIPCFFEKYQIYQNDTWKTVYSQIPSEKDRIRFNKNQ</sequence>
<protein>
    <submittedName>
        <fullName evidence="2">Peptidoglycan DD-metalloendopeptidase family protein</fullName>
    </submittedName>
</protein>
<proteinExistence type="predicted"/>
<dbReference type="SUPFAM" id="SSF51261">
    <property type="entry name" value="Duplicated hybrid motif"/>
    <property type="match status" value="1"/>
</dbReference>
<name>A0A6P1E3D9_LENHI</name>
<dbReference type="GeneID" id="69058004"/>
<dbReference type="SMR" id="A0A6P1E3D9"/>
<dbReference type="EMBL" id="CP047121">
    <property type="protein sequence ID" value="QHB51856.1"/>
    <property type="molecule type" value="Genomic_DNA"/>
</dbReference>
<reference evidence="2 3" key="1">
    <citation type="submission" date="2019-12" db="EMBL/GenBank/DDBJ databases">
        <title>Lactobacillus hilgardii FLUB.</title>
        <authorList>
            <person name="Gustaw K."/>
        </authorList>
    </citation>
    <scope>NUCLEOTIDE SEQUENCE [LARGE SCALE GENOMIC DNA]</scope>
    <source>
        <strain evidence="2 3">FLUB</strain>
    </source>
</reference>
<dbReference type="Proteomes" id="UP000465035">
    <property type="component" value="Chromosome"/>
</dbReference>
<dbReference type="PANTHER" id="PTHR21666:SF270">
    <property type="entry name" value="MUREIN HYDROLASE ACTIVATOR ENVC"/>
    <property type="match status" value="1"/>
</dbReference>
<evidence type="ECO:0000313" key="2">
    <source>
        <dbReference type="EMBL" id="QHB51856.1"/>
    </source>
</evidence>
<gene>
    <name evidence="2" type="ORF">GQR93_06500</name>
</gene>
<dbReference type="GO" id="GO:0004222">
    <property type="term" value="F:metalloendopeptidase activity"/>
    <property type="evidence" value="ECO:0007669"/>
    <property type="project" value="TreeGrafter"/>
</dbReference>
<dbReference type="InterPro" id="IPR011055">
    <property type="entry name" value="Dup_hybrid_motif"/>
</dbReference>
<organism evidence="2 3">
    <name type="scientific">Lentilactobacillus hilgardii</name>
    <name type="common">Lactobacillus hilgardii</name>
    <dbReference type="NCBI Taxonomy" id="1588"/>
    <lineage>
        <taxon>Bacteria</taxon>
        <taxon>Bacillati</taxon>
        <taxon>Bacillota</taxon>
        <taxon>Bacilli</taxon>
        <taxon>Lactobacillales</taxon>
        <taxon>Lactobacillaceae</taxon>
        <taxon>Lentilactobacillus</taxon>
    </lineage>
</organism>
<accession>A0A6P1E3D9</accession>
<evidence type="ECO:0000259" key="1">
    <source>
        <dbReference type="Pfam" id="PF01551"/>
    </source>
</evidence>
<feature type="domain" description="M23ase beta-sheet core" evidence="1">
    <location>
        <begin position="126"/>
        <end position="185"/>
    </location>
</feature>
<dbReference type="Gene3D" id="2.70.70.10">
    <property type="entry name" value="Glucose Permease (Domain IIA)"/>
    <property type="match status" value="1"/>
</dbReference>